<gene>
    <name evidence="9" type="ORF">DFH05DRAFT_1535214</name>
</gene>
<organism evidence="9 10">
    <name type="scientific">Lentinula detonsa</name>
    <dbReference type="NCBI Taxonomy" id="2804962"/>
    <lineage>
        <taxon>Eukaryota</taxon>
        <taxon>Fungi</taxon>
        <taxon>Dikarya</taxon>
        <taxon>Basidiomycota</taxon>
        <taxon>Agaricomycotina</taxon>
        <taxon>Agaricomycetes</taxon>
        <taxon>Agaricomycetidae</taxon>
        <taxon>Agaricales</taxon>
        <taxon>Marasmiineae</taxon>
        <taxon>Omphalotaceae</taxon>
        <taxon>Lentinula</taxon>
    </lineage>
</organism>
<keyword evidence="10" id="KW-1185">Reference proteome</keyword>
<comment type="caution">
    <text evidence="9">The sequence shown here is derived from an EMBL/GenBank/DDBJ whole genome shotgun (WGS) entry which is preliminary data.</text>
</comment>
<comment type="catalytic activity">
    <reaction evidence="7">
        <text>beta-D-fructose 1,6-bisphosphate = D-glyceraldehyde 3-phosphate + dihydroxyacetone phosphate</text>
        <dbReference type="Rhea" id="RHEA:14729"/>
        <dbReference type="ChEBI" id="CHEBI:32966"/>
        <dbReference type="ChEBI" id="CHEBI:57642"/>
        <dbReference type="ChEBI" id="CHEBI:59776"/>
        <dbReference type="EC" id="4.1.2.13"/>
    </reaction>
</comment>
<evidence type="ECO:0000256" key="8">
    <source>
        <dbReference type="SAM" id="MobiDB-lite"/>
    </source>
</evidence>
<dbReference type="Pfam" id="PF00274">
    <property type="entry name" value="Glycolytic"/>
    <property type="match status" value="1"/>
</dbReference>
<dbReference type="AlphaFoldDB" id="A0A9W8TXZ7"/>
<comment type="similarity">
    <text evidence="2 7">Belongs to the class I fructose-bisphosphate aldolase family.</text>
</comment>
<evidence type="ECO:0000313" key="9">
    <source>
        <dbReference type="EMBL" id="KAJ3744990.1"/>
    </source>
</evidence>
<evidence type="ECO:0000313" key="10">
    <source>
        <dbReference type="Proteomes" id="UP001142393"/>
    </source>
</evidence>
<dbReference type="EMBL" id="JANVFU010000006">
    <property type="protein sequence ID" value="KAJ3744990.1"/>
    <property type="molecule type" value="Genomic_DNA"/>
</dbReference>
<dbReference type="GO" id="GO:0004332">
    <property type="term" value="F:fructose-bisphosphate aldolase activity"/>
    <property type="evidence" value="ECO:0007669"/>
    <property type="project" value="UniProtKB-EC"/>
</dbReference>
<keyword evidence="5 7" id="KW-0456">Lyase</keyword>
<evidence type="ECO:0000256" key="6">
    <source>
        <dbReference type="ARBA" id="ARBA00023270"/>
    </source>
</evidence>
<dbReference type="SUPFAM" id="SSF51569">
    <property type="entry name" value="Aldolase"/>
    <property type="match status" value="1"/>
</dbReference>
<evidence type="ECO:0000256" key="2">
    <source>
        <dbReference type="ARBA" id="ARBA00010387"/>
    </source>
</evidence>
<dbReference type="Gene3D" id="3.20.20.70">
    <property type="entry name" value="Aldolase class I"/>
    <property type="match status" value="1"/>
</dbReference>
<name>A0A9W8TXZ7_9AGAR</name>
<dbReference type="InterPro" id="IPR029768">
    <property type="entry name" value="Aldolase_I_AS"/>
</dbReference>
<keyword evidence="4 7" id="KW-0324">Glycolysis</keyword>
<evidence type="ECO:0000256" key="1">
    <source>
        <dbReference type="ARBA" id="ARBA00004714"/>
    </source>
</evidence>
<reference evidence="9 10" key="1">
    <citation type="journal article" date="2023" name="Proc. Natl. Acad. Sci. U.S.A.">
        <title>A global phylogenomic analysis of the shiitake genus Lentinula.</title>
        <authorList>
            <person name="Sierra-Patev S."/>
            <person name="Min B."/>
            <person name="Naranjo-Ortiz M."/>
            <person name="Looney B."/>
            <person name="Konkel Z."/>
            <person name="Slot J.C."/>
            <person name="Sakamoto Y."/>
            <person name="Steenwyk J.L."/>
            <person name="Rokas A."/>
            <person name="Carro J."/>
            <person name="Camarero S."/>
            <person name="Ferreira P."/>
            <person name="Molpeceres G."/>
            <person name="Ruiz-Duenas F.J."/>
            <person name="Serrano A."/>
            <person name="Henrissat B."/>
            <person name="Drula E."/>
            <person name="Hughes K.W."/>
            <person name="Mata J.L."/>
            <person name="Ishikawa N.K."/>
            <person name="Vargas-Isla R."/>
            <person name="Ushijima S."/>
            <person name="Smith C.A."/>
            <person name="Donoghue J."/>
            <person name="Ahrendt S."/>
            <person name="Andreopoulos W."/>
            <person name="He G."/>
            <person name="LaButti K."/>
            <person name="Lipzen A."/>
            <person name="Ng V."/>
            <person name="Riley R."/>
            <person name="Sandor L."/>
            <person name="Barry K."/>
            <person name="Martinez A.T."/>
            <person name="Xiao Y."/>
            <person name="Gibbons J.G."/>
            <person name="Terashima K."/>
            <person name="Grigoriev I.V."/>
            <person name="Hibbett D."/>
        </authorList>
    </citation>
    <scope>NUCLEOTIDE SEQUENCE [LARGE SCALE GENOMIC DNA]</scope>
    <source>
        <strain evidence="9 10">TFB7810</strain>
    </source>
</reference>
<feature type="region of interest" description="Disordered" evidence="8">
    <location>
        <begin position="81"/>
        <end position="102"/>
    </location>
</feature>
<dbReference type="PROSITE" id="PS00158">
    <property type="entry name" value="ALDOLASE_CLASS_I"/>
    <property type="match status" value="1"/>
</dbReference>
<evidence type="ECO:0000256" key="3">
    <source>
        <dbReference type="ARBA" id="ARBA00013068"/>
    </source>
</evidence>
<evidence type="ECO:0000256" key="7">
    <source>
        <dbReference type="RuleBase" id="RU003994"/>
    </source>
</evidence>
<dbReference type="PANTHER" id="PTHR11627">
    <property type="entry name" value="FRUCTOSE-BISPHOSPHATE ALDOLASE"/>
    <property type="match status" value="1"/>
</dbReference>
<accession>A0A9W8TXZ7</accession>
<dbReference type="Proteomes" id="UP001142393">
    <property type="component" value="Unassembled WGS sequence"/>
</dbReference>
<keyword evidence="6" id="KW-0704">Schiff base</keyword>
<evidence type="ECO:0000256" key="5">
    <source>
        <dbReference type="ARBA" id="ARBA00023239"/>
    </source>
</evidence>
<comment type="pathway">
    <text evidence="1">Carbohydrate degradation; glycolysis; D-glyceraldehyde 3-phosphate and glycerone phosphate from D-glucose: step 4/4.</text>
</comment>
<dbReference type="InterPro" id="IPR000741">
    <property type="entry name" value="FBA_I"/>
</dbReference>
<proteinExistence type="inferred from homology"/>
<dbReference type="EC" id="4.1.2.13" evidence="3 7"/>
<sequence length="393" mass="41919">MTSTPVPNTFSSPKNLFTSSDNALDQLDTLPDLGTFLDSHLSPSVAKELITTAQALVSSRGRGIYATDESPEAMDALFQAAEAGDSDEQGPKTYSDSERRERRKEWKKDAYEVMSSEFVSGVILSSETLLDFNLGPSLTSKGIIVGVRAHGELAPLPTSPFEFIVQGLDNLLSNLQAARAAGARFSKWRAPIACTSPALELPSQVSLDVQAETLAMFAAISQQAGLVPIVEPDVEFSADASLERSVEVHEKAIGMIYARCREHGVLLEGTLLKPSFPQPGLKHPSRSNINPKDIALATVTVISRSVPSAVPGVVFLSGGLPSSVAISYLSAVNALVNSSSAPSPFTRLPPLTFSYGRAIQGDAIKHWVRGDKDSLKASLEDACKSCYRAAKGE</sequence>
<protein>
    <recommendedName>
        <fullName evidence="3 7">Fructose-bisphosphate aldolase</fullName>
        <ecNumber evidence="3 7">4.1.2.13</ecNumber>
    </recommendedName>
</protein>
<dbReference type="GO" id="GO:0006096">
    <property type="term" value="P:glycolytic process"/>
    <property type="evidence" value="ECO:0007669"/>
    <property type="project" value="UniProtKB-KW"/>
</dbReference>
<evidence type="ECO:0000256" key="4">
    <source>
        <dbReference type="ARBA" id="ARBA00023152"/>
    </source>
</evidence>
<dbReference type="InterPro" id="IPR013785">
    <property type="entry name" value="Aldolase_TIM"/>
</dbReference>